<dbReference type="GO" id="GO:0003938">
    <property type="term" value="F:IMP dehydrogenase activity"/>
    <property type="evidence" value="ECO:0007669"/>
    <property type="project" value="UniProtKB-EC"/>
</dbReference>
<evidence type="ECO:0000313" key="5">
    <source>
        <dbReference type="Proteomes" id="UP000180254"/>
    </source>
</evidence>
<dbReference type="CDD" id="cd04586">
    <property type="entry name" value="CBS_pair_BON_assoc"/>
    <property type="match status" value="1"/>
</dbReference>
<feature type="domain" description="CBS" evidence="3">
    <location>
        <begin position="7"/>
        <end position="64"/>
    </location>
</feature>
<evidence type="ECO:0000259" key="3">
    <source>
        <dbReference type="PROSITE" id="PS51371"/>
    </source>
</evidence>
<keyword evidence="1 2" id="KW-0129">CBS domain</keyword>
<dbReference type="InterPro" id="IPR051257">
    <property type="entry name" value="Diverse_CBS-Domain"/>
</dbReference>
<dbReference type="InterPro" id="IPR046342">
    <property type="entry name" value="CBS_dom_sf"/>
</dbReference>
<evidence type="ECO:0000313" key="4">
    <source>
        <dbReference type="EMBL" id="OHW62587.1"/>
    </source>
</evidence>
<dbReference type="SUPFAM" id="SSF54631">
    <property type="entry name" value="CBS-domain pair"/>
    <property type="match status" value="1"/>
</dbReference>
<feature type="domain" description="CBS" evidence="3">
    <location>
        <begin position="97"/>
        <end position="149"/>
    </location>
</feature>
<dbReference type="EMBL" id="MKIE01000003">
    <property type="protein sequence ID" value="OHW62587.1"/>
    <property type="molecule type" value="Genomic_DNA"/>
</dbReference>
<dbReference type="AlphaFoldDB" id="A0A1S1V8X7"/>
<organism evidence="4 5">
    <name type="scientific">Andreesenia angusta</name>
    <dbReference type="NCBI Taxonomy" id="39480"/>
    <lineage>
        <taxon>Bacteria</taxon>
        <taxon>Bacillati</taxon>
        <taxon>Bacillota</taxon>
        <taxon>Tissierellia</taxon>
        <taxon>Tissierellales</taxon>
        <taxon>Gottschalkiaceae</taxon>
        <taxon>Andreesenia</taxon>
    </lineage>
</organism>
<evidence type="ECO:0000256" key="1">
    <source>
        <dbReference type="ARBA" id="ARBA00023122"/>
    </source>
</evidence>
<dbReference type="PANTHER" id="PTHR43080:SF2">
    <property type="entry name" value="CBS DOMAIN-CONTAINING PROTEIN"/>
    <property type="match status" value="1"/>
</dbReference>
<dbReference type="PROSITE" id="PS51371">
    <property type="entry name" value="CBS"/>
    <property type="match status" value="2"/>
</dbReference>
<reference evidence="4 5" key="1">
    <citation type="submission" date="2016-09" db="EMBL/GenBank/DDBJ databases">
        <title>Genome sequence of Eubacterium angustum.</title>
        <authorList>
            <person name="Poehlein A."/>
            <person name="Daniel R."/>
        </authorList>
    </citation>
    <scope>NUCLEOTIDE SEQUENCE [LARGE SCALE GENOMIC DNA]</scope>
    <source>
        <strain evidence="4 5">DSM 1989</strain>
    </source>
</reference>
<dbReference type="SMART" id="SM00116">
    <property type="entry name" value="CBS"/>
    <property type="match status" value="2"/>
</dbReference>
<accession>A0A1S1V8X7</accession>
<dbReference type="Proteomes" id="UP000180254">
    <property type="component" value="Unassembled WGS sequence"/>
</dbReference>
<dbReference type="Gene3D" id="3.10.580.10">
    <property type="entry name" value="CBS-domain"/>
    <property type="match status" value="1"/>
</dbReference>
<dbReference type="EC" id="1.1.1.205" evidence="4"/>
<evidence type="ECO:0000256" key="2">
    <source>
        <dbReference type="PROSITE-ProRule" id="PRU00703"/>
    </source>
</evidence>
<dbReference type="PANTHER" id="PTHR43080">
    <property type="entry name" value="CBS DOMAIN-CONTAINING PROTEIN CBSX3, MITOCHONDRIAL"/>
    <property type="match status" value="1"/>
</dbReference>
<keyword evidence="4" id="KW-0560">Oxidoreductase</keyword>
<sequence>MLAKDIMTKEVIKVHKDEVVENVIKLLLEKDISGVPVVDDEGMLVGIVSEGDLIYKSKKFHFPLYFTILDSYIFLEKPKMIEEQVSKMTAYKVESMMSTEVHSAREDDTVEDIATIMNEKGVNRVPVVDESGKVVGIVTRKDIIKSYNM</sequence>
<dbReference type="OrthoDB" id="9790355at2"/>
<dbReference type="InterPro" id="IPR000644">
    <property type="entry name" value="CBS_dom"/>
</dbReference>
<proteinExistence type="predicted"/>
<name>A0A1S1V8X7_9FIRM</name>
<dbReference type="STRING" id="39480.EUAN_11520"/>
<gene>
    <name evidence="4" type="primary">guaB_2</name>
    <name evidence="4" type="ORF">EUAN_11520</name>
</gene>
<keyword evidence="5" id="KW-1185">Reference proteome</keyword>
<dbReference type="Pfam" id="PF00571">
    <property type="entry name" value="CBS"/>
    <property type="match status" value="2"/>
</dbReference>
<comment type="caution">
    <text evidence="4">The sequence shown here is derived from an EMBL/GenBank/DDBJ whole genome shotgun (WGS) entry which is preliminary data.</text>
</comment>
<protein>
    <submittedName>
        <fullName evidence="4">Inosine-5'-monophosphate dehydrogenase</fullName>
        <ecNumber evidence="4">1.1.1.205</ecNumber>
    </submittedName>
</protein>